<feature type="transmembrane region" description="Helical" evidence="1">
    <location>
        <begin position="31"/>
        <end position="51"/>
    </location>
</feature>
<keyword evidence="3" id="KW-1185">Reference proteome</keyword>
<reference evidence="2" key="1">
    <citation type="submission" date="2020-01" db="EMBL/GenBank/DDBJ databases">
        <authorList>
            <consortium name="DOE Joint Genome Institute"/>
            <person name="Haridas S."/>
            <person name="Albert R."/>
            <person name="Binder M."/>
            <person name="Bloem J."/>
            <person name="Labutti K."/>
            <person name="Salamov A."/>
            <person name="Andreopoulos B."/>
            <person name="Baker S.E."/>
            <person name="Barry K."/>
            <person name="Bills G."/>
            <person name="Bluhm B.H."/>
            <person name="Cannon C."/>
            <person name="Castanera R."/>
            <person name="Culley D.E."/>
            <person name="Daum C."/>
            <person name="Ezra D."/>
            <person name="Gonzalez J.B."/>
            <person name="Henrissat B."/>
            <person name="Kuo A."/>
            <person name="Liang C."/>
            <person name="Lipzen A."/>
            <person name="Lutzoni F."/>
            <person name="Magnuson J."/>
            <person name="Mondo S."/>
            <person name="Nolan M."/>
            <person name="Ohm R."/>
            <person name="Pangilinan J."/>
            <person name="Park H.-J."/>
            <person name="Ramirez L."/>
            <person name="Alfaro M."/>
            <person name="Sun H."/>
            <person name="Tritt A."/>
            <person name="Yoshinaga Y."/>
            <person name="Zwiers L.-H."/>
            <person name="Turgeon B.G."/>
            <person name="Goodwin S.B."/>
            <person name="Spatafora J.W."/>
            <person name="Crous P.W."/>
            <person name="Grigoriev I.V."/>
        </authorList>
    </citation>
    <scope>NUCLEOTIDE SEQUENCE</scope>
    <source>
        <strain evidence="2">IPT5</strain>
    </source>
</reference>
<evidence type="ECO:0000256" key="1">
    <source>
        <dbReference type="SAM" id="Phobius"/>
    </source>
</evidence>
<accession>A0A6A7BK34</accession>
<protein>
    <submittedName>
        <fullName evidence="2">Uncharacterized protein</fullName>
    </submittedName>
</protein>
<organism evidence="2 3">
    <name type="scientific">Plenodomus tracheiphilus IPT5</name>
    <dbReference type="NCBI Taxonomy" id="1408161"/>
    <lineage>
        <taxon>Eukaryota</taxon>
        <taxon>Fungi</taxon>
        <taxon>Dikarya</taxon>
        <taxon>Ascomycota</taxon>
        <taxon>Pezizomycotina</taxon>
        <taxon>Dothideomycetes</taxon>
        <taxon>Pleosporomycetidae</taxon>
        <taxon>Pleosporales</taxon>
        <taxon>Pleosporineae</taxon>
        <taxon>Leptosphaeriaceae</taxon>
        <taxon>Plenodomus</taxon>
    </lineage>
</organism>
<dbReference type="Proteomes" id="UP000799423">
    <property type="component" value="Unassembled WGS sequence"/>
</dbReference>
<keyword evidence="1" id="KW-1133">Transmembrane helix</keyword>
<name>A0A6A7BK34_9PLEO</name>
<proteinExistence type="predicted"/>
<keyword evidence="1" id="KW-0472">Membrane</keyword>
<dbReference type="OrthoDB" id="5402816at2759"/>
<dbReference type="EMBL" id="MU006292">
    <property type="protein sequence ID" value="KAF2854825.1"/>
    <property type="molecule type" value="Genomic_DNA"/>
</dbReference>
<evidence type="ECO:0000313" key="2">
    <source>
        <dbReference type="EMBL" id="KAF2854825.1"/>
    </source>
</evidence>
<sequence>MAAIDMSLAARSEYALHQLVKRKNWAQREPGVIVVLVIVFLVFLLVIAMFINKRRQAAKAGVIVSS</sequence>
<gene>
    <name evidence="2" type="ORF">T440DRAFT_514699</name>
</gene>
<dbReference type="AlphaFoldDB" id="A0A6A7BK34"/>
<evidence type="ECO:0000313" key="3">
    <source>
        <dbReference type="Proteomes" id="UP000799423"/>
    </source>
</evidence>
<keyword evidence="1" id="KW-0812">Transmembrane</keyword>